<reference evidence="4 5" key="1">
    <citation type="submission" date="2020-04" db="EMBL/GenBank/DDBJ databases">
        <title>Novel Paenibacillus strain UniB2 isolated from commercial digestive syrup.</title>
        <authorList>
            <person name="Thorat V."/>
            <person name="Kirdat K."/>
            <person name="Tiwarekar B."/>
            <person name="Yadav A."/>
        </authorList>
    </citation>
    <scope>NUCLEOTIDE SEQUENCE [LARGE SCALE GENOMIC DNA]</scope>
    <source>
        <strain evidence="4 5">UniB2</strain>
    </source>
</reference>
<gene>
    <name evidence="4" type="ORF">HGI30_01885</name>
</gene>
<dbReference type="InterPro" id="IPR026956">
    <property type="entry name" value="D-ser_dehydrat-like_dom"/>
</dbReference>
<evidence type="ECO:0000313" key="4">
    <source>
        <dbReference type="EMBL" id="QJC50461.1"/>
    </source>
</evidence>
<accession>A0A6H2GSQ5</accession>
<comment type="similarity">
    <text evidence="1">Belongs to the DSD1 family.</text>
</comment>
<evidence type="ECO:0000256" key="1">
    <source>
        <dbReference type="ARBA" id="ARBA00005323"/>
    </source>
</evidence>
<dbReference type="InterPro" id="IPR042208">
    <property type="entry name" value="D-ser_dehydrat-like_sf"/>
</dbReference>
<dbReference type="InterPro" id="IPR029066">
    <property type="entry name" value="PLP-binding_barrel"/>
</dbReference>
<name>A0A6H2GSQ5_9BACL</name>
<dbReference type="InterPro" id="IPR001608">
    <property type="entry name" value="Ala_racemase_N"/>
</dbReference>
<dbReference type="Pfam" id="PF01168">
    <property type="entry name" value="Ala_racemase_N"/>
    <property type="match status" value="1"/>
</dbReference>
<dbReference type="Proteomes" id="UP000502136">
    <property type="component" value="Chromosome"/>
</dbReference>
<evidence type="ECO:0000259" key="3">
    <source>
        <dbReference type="SMART" id="SM01119"/>
    </source>
</evidence>
<dbReference type="InterPro" id="IPR051466">
    <property type="entry name" value="D-amino_acid_metab_enzyme"/>
</dbReference>
<dbReference type="SMART" id="SM01119">
    <property type="entry name" value="D-ser_dehydrat"/>
    <property type="match status" value="1"/>
</dbReference>
<protein>
    <submittedName>
        <fullName evidence="4">Amino acid aldolase</fullName>
    </submittedName>
</protein>
<sequence>MGMELNETSAGAEGLLAEGIDTPCVVIRSEAVDANIAAMAAEAARRGVRLRPHVKTHKLPELARRQVAAGACGITAAKLSEAEVMADGGIGDIFVAYPVVGAAKARRAAELAGRVRLIVGVDSLAGARQLSAAAEAAGLALEVRLEIESGLQRTGVPPEGALALAREIAAMPGLSLTGIFTYRGAMLGGAPTLDLRAAGHEEGRLMAGVAETLRRGGVAIRDVSVGSTPTAVYAAEIDGVTEIRPGTYVFQDRMQTAFGVCRPEDCAAEVWATVVSRPAPDRIVIDGGSKTFATDVQPDKPPLHLQGFGRVIGLPHAVFERMNEEHGVIRISPEDTCEPGDVLRIVPNHICSTVNLHGSVYVSGKSGLRRVPVAARGCIQ</sequence>
<dbReference type="Gene3D" id="2.40.37.20">
    <property type="entry name" value="D-serine dehydratase-like domain"/>
    <property type="match status" value="1"/>
</dbReference>
<dbReference type="AlphaFoldDB" id="A0A6H2GSQ5"/>
<dbReference type="GO" id="GO:0008721">
    <property type="term" value="F:D-serine ammonia-lyase activity"/>
    <property type="evidence" value="ECO:0007669"/>
    <property type="project" value="TreeGrafter"/>
</dbReference>
<keyword evidence="5" id="KW-1185">Reference proteome</keyword>
<evidence type="ECO:0000313" key="5">
    <source>
        <dbReference type="Proteomes" id="UP000502136"/>
    </source>
</evidence>
<dbReference type="Pfam" id="PF14031">
    <property type="entry name" value="D-ser_dehydrat"/>
    <property type="match status" value="1"/>
</dbReference>
<proteinExistence type="inferred from homology"/>
<organism evidence="4 5">
    <name type="scientific">Paenibacillus albicereus</name>
    <dbReference type="NCBI Taxonomy" id="2726185"/>
    <lineage>
        <taxon>Bacteria</taxon>
        <taxon>Bacillati</taxon>
        <taxon>Bacillota</taxon>
        <taxon>Bacilli</taxon>
        <taxon>Bacillales</taxon>
        <taxon>Paenibacillaceae</taxon>
        <taxon>Paenibacillus</taxon>
    </lineage>
</organism>
<dbReference type="SUPFAM" id="SSF51419">
    <property type="entry name" value="PLP-binding barrel"/>
    <property type="match status" value="1"/>
</dbReference>
<dbReference type="Gene3D" id="3.20.20.10">
    <property type="entry name" value="Alanine racemase"/>
    <property type="match status" value="1"/>
</dbReference>
<feature type="domain" description="D-serine dehydratase-like" evidence="3">
    <location>
        <begin position="267"/>
        <end position="364"/>
    </location>
</feature>
<dbReference type="KEGG" id="palr:HGI30_01885"/>
<evidence type="ECO:0000256" key="2">
    <source>
        <dbReference type="ARBA" id="ARBA00023239"/>
    </source>
</evidence>
<dbReference type="PANTHER" id="PTHR28004:SF2">
    <property type="entry name" value="D-SERINE DEHYDRATASE"/>
    <property type="match status" value="1"/>
</dbReference>
<dbReference type="EMBL" id="CP051428">
    <property type="protein sequence ID" value="QJC50461.1"/>
    <property type="molecule type" value="Genomic_DNA"/>
</dbReference>
<dbReference type="GO" id="GO:0036088">
    <property type="term" value="P:D-serine catabolic process"/>
    <property type="evidence" value="ECO:0007669"/>
    <property type="project" value="TreeGrafter"/>
</dbReference>
<dbReference type="PANTHER" id="PTHR28004">
    <property type="entry name" value="ZGC:162816-RELATED"/>
    <property type="match status" value="1"/>
</dbReference>
<keyword evidence="2" id="KW-0456">Lyase</keyword>